<sequence length="196" mass="21456">MRKVWIIISLAVLVVLLITFNGSFLPNHSTGNIVEEAIQKSGRNVTKVVHTEEVKGGVVVFYKKSVGNGGESNASGYVKKTLWGWEWGWGGEHSDSASMGFSAQYFPYSKGAPFPLVFGEIKDQQIQQIKVLEKDRTNDKEAKIVGKGTDLMWFVFLDKSEGPNFTITGLSSEGTTLYSETINTNGSSVTSTKPVP</sequence>
<organism evidence="1 2">
    <name type="scientific">Desulfosporosinus nitroreducens</name>
    <dbReference type="NCBI Taxonomy" id="2018668"/>
    <lineage>
        <taxon>Bacteria</taxon>
        <taxon>Bacillati</taxon>
        <taxon>Bacillota</taxon>
        <taxon>Clostridia</taxon>
        <taxon>Eubacteriales</taxon>
        <taxon>Desulfitobacteriaceae</taxon>
        <taxon>Desulfosporosinus</taxon>
    </lineage>
</organism>
<proteinExistence type="predicted"/>
<accession>A0ABT8QUU8</accession>
<dbReference type="EMBL" id="JAMJEV010000016">
    <property type="protein sequence ID" value="MDO0824627.1"/>
    <property type="molecule type" value="Genomic_DNA"/>
</dbReference>
<reference evidence="1" key="1">
    <citation type="submission" date="2022-05" db="EMBL/GenBank/DDBJ databases">
        <title>Expanded diversity of anoxic marine methylotrophy in a Black Sea sulfate reducing microorganism.</title>
        <authorList>
            <person name="Fischer P.Q."/>
            <person name="Stams A.J.M."/>
            <person name="Villanueva L."/>
            <person name="Sousa D.Z."/>
        </authorList>
    </citation>
    <scope>NUCLEOTIDE SEQUENCE</scope>
    <source>
        <strain evidence="1">P130</strain>
    </source>
</reference>
<evidence type="ECO:0000313" key="1">
    <source>
        <dbReference type="EMBL" id="MDO0824627.1"/>
    </source>
</evidence>
<gene>
    <name evidence="1" type="ORF">M8H41_17460</name>
</gene>
<keyword evidence="2" id="KW-1185">Reference proteome</keyword>
<name>A0ABT8QUU8_9FIRM</name>
<dbReference type="RefSeq" id="WP_302049494.1">
    <property type="nucleotide sequence ID" value="NZ_JAMJEV010000016.1"/>
</dbReference>
<comment type="caution">
    <text evidence="1">The sequence shown here is derived from an EMBL/GenBank/DDBJ whole genome shotgun (WGS) entry which is preliminary data.</text>
</comment>
<dbReference type="Proteomes" id="UP001176021">
    <property type="component" value="Unassembled WGS sequence"/>
</dbReference>
<protein>
    <submittedName>
        <fullName evidence="1">AsmA family protein</fullName>
    </submittedName>
</protein>
<evidence type="ECO:0000313" key="2">
    <source>
        <dbReference type="Proteomes" id="UP001176021"/>
    </source>
</evidence>